<feature type="transmembrane region" description="Helical" evidence="1">
    <location>
        <begin position="276"/>
        <end position="294"/>
    </location>
</feature>
<keyword evidence="1" id="KW-0812">Transmembrane</keyword>
<evidence type="ECO:0000313" key="2">
    <source>
        <dbReference type="EMBL" id="TWT88130.1"/>
    </source>
</evidence>
<evidence type="ECO:0000256" key="1">
    <source>
        <dbReference type="SAM" id="Phobius"/>
    </source>
</evidence>
<feature type="transmembrane region" description="Helical" evidence="1">
    <location>
        <begin position="28"/>
        <end position="46"/>
    </location>
</feature>
<evidence type="ECO:0000313" key="3">
    <source>
        <dbReference type="Proteomes" id="UP000315440"/>
    </source>
</evidence>
<feature type="transmembrane region" description="Helical" evidence="1">
    <location>
        <begin position="98"/>
        <end position="120"/>
    </location>
</feature>
<keyword evidence="3" id="KW-1185">Reference proteome</keyword>
<reference evidence="2 3" key="1">
    <citation type="submission" date="2019-02" db="EMBL/GenBank/DDBJ databases">
        <title>Deep-cultivation of Planctomycetes and their phenomic and genomic characterization uncovers novel biology.</title>
        <authorList>
            <person name="Wiegand S."/>
            <person name="Jogler M."/>
            <person name="Boedeker C."/>
            <person name="Pinto D."/>
            <person name="Vollmers J."/>
            <person name="Rivas-Marin E."/>
            <person name="Kohn T."/>
            <person name="Peeters S.H."/>
            <person name="Heuer A."/>
            <person name="Rast P."/>
            <person name="Oberbeckmann S."/>
            <person name="Bunk B."/>
            <person name="Jeske O."/>
            <person name="Meyerdierks A."/>
            <person name="Storesund J.E."/>
            <person name="Kallscheuer N."/>
            <person name="Luecker S."/>
            <person name="Lage O.M."/>
            <person name="Pohl T."/>
            <person name="Merkel B.J."/>
            <person name="Hornburger P."/>
            <person name="Mueller R.-W."/>
            <person name="Bruemmer F."/>
            <person name="Labrenz M."/>
            <person name="Spormann A.M."/>
            <person name="Op Den Camp H."/>
            <person name="Overmann J."/>
            <person name="Amann R."/>
            <person name="Jetten M.S.M."/>
            <person name="Mascher T."/>
            <person name="Medema M.H."/>
            <person name="Devos D.P."/>
            <person name="Kaster A.-K."/>
            <person name="Ovreas L."/>
            <person name="Rohde M."/>
            <person name="Galperin M.Y."/>
            <person name="Jogler C."/>
        </authorList>
    </citation>
    <scope>NUCLEOTIDE SEQUENCE [LARGE SCALE GENOMIC DNA]</scope>
    <source>
        <strain evidence="2 3">Mal64</strain>
    </source>
</reference>
<protein>
    <submittedName>
        <fullName evidence="2">Uncharacterized protein</fullName>
    </submittedName>
</protein>
<dbReference type="RefSeq" id="WP_146398923.1">
    <property type="nucleotide sequence ID" value="NZ_SJPQ01000002.1"/>
</dbReference>
<dbReference type="EMBL" id="SJPQ01000002">
    <property type="protein sequence ID" value="TWT88130.1"/>
    <property type="molecule type" value="Genomic_DNA"/>
</dbReference>
<keyword evidence="1" id="KW-1133">Transmembrane helix</keyword>
<dbReference type="OrthoDB" id="9955577at2"/>
<organism evidence="2 3">
    <name type="scientific">Pseudobythopirellula maris</name>
    <dbReference type="NCBI Taxonomy" id="2527991"/>
    <lineage>
        <taxon>Bacteria</taxon>
        <taxon>Pseudomonadati</taxon>
        <taxon>Planctomycetota</taxon>
        <taxon>Planctomycetia</taxon>
        <taxon>Pirellulales</taxon>
        <taxon>Lacipirellulaceae</taxon>
        <taxon>Pseudobythopirellula</taxon>
    </lineage>
</organism>
<sequence length="476" mass="50686">MALATSVCTPLLARLRSAASVYTTLPWVLVGLGLWLAVLAVASAGATAGRGHTYYYSMILNFAWGAAFTVPLAVAVLAKRQFATPAARLVPGYRAPHLGVPVAVVAVSLAAAPPVAAWLLSVDPIGLTAFCATVGALALVGQHAGTLASVAVLMSLFGAAWLPAVGRWWLAPSGAEGAGDLARVGVLLVSWSLVGVWLQRLATLNAERRDYQGAPLAAAYPCDTHSGRVEQGNFAPGHGRVHAPYDKATDRLLADSPRPAQLLRCGYSPLESHVRAGWVFVYQGALFTAALVMYGPALDRLNDGMIVYLLLMFACFVPASAAGKLAQRRPQMERELLLPMTRRDYMRGVLTPLVWDAAWLWLAHAALLVYVIGVFRPDLASPAMTAVIAPFALFSLACNVFVGGWEIYLASYRIGLLRGALTLVASFLTIAAVTPWWLNRESVGGLYFIVAAGVFALAGVVLTRLAWRRWLNAGLG</sequence>
<gene>
    <name evidence="2" type="ORF">Mal64_16020</name>
</gene>
<feature type="transmembrane region" description="Helical" evidence="1">
    <location>
        <begin position="306"/>
        <end position="327"/>
    </location>
</feature>
<feature type="transmembrane region" description="Helical" evidence="1">
    <location>
        <begin position="348"/>
        <end position="375"/>
    </location>
</feature>
<feature type="transmembrane region" description="Helical" evidence="1">
    <location>
        <begin position="387"/>
        <end position="408"/>
    </location>
</feature>
<accession>A0A5C5ZLW0</accession>
<name>A0A5C5ZLW0_9BACT</name>
<feature type="transmembrane region" description="Helical" evidence="1">
    <location>
        <begin position="420"/>
        <end position="438"/>
    </location>
</feature>
<feature type="transmembrane region" description="Helical" evidence="1">
    <location>
        <begin position="181"/>
        <end position="199"/>
    </location>
</feature>
<keyword evidence="1" id="KW-0472">Membrane</keyword>
<feature type="transmembrane region" description="Helical" evidence="1">
    <location>
        <begin position="132"/>
        <end position="161"/>
    </location>
</feature>
<dbReference type="AlphaFoldDB" id="A0A5C5ZLW0"/>
<feature type="transmembrane region" description="Helical" evidence="1">
    <location>
        <begin position="58"/>
        <end position="78"/>
    </location>
</feature>
<dbReference type="Proteomes" id="UP000315440">
    <property type="component" value="Unassembled WGS sequence"/>
</dbReference>
<feature type="transmembrane region" description="Helical" evidence="1">
    <location>
        <begin position="444"/>
        <end position="467"/>
    </location>
</feature>
<comment type="caution">
    <text evidence="2">The sequence shown here is derived from an EMBL/GenBank/DDBJ whole genome shotgun (WGS) entry which is preliminary data.</text>
</comment>
<proteinExistence type="predicted"/>